<reference evidence="3" key="1">
    <citation type="journal article" date="2019" name="Int. J. Syst. Evol. Microbiol.">
        <title>The Global Catalogue of Microorganisms (GCM) 10K type strain sequencing project: providing services to taxonomists for standard genome sequencing and annotation.</title>
        <authorList>
            <consortium name="The Broad Institute Genomics Platform"/>
            <consortium name="The Broad Institute Genome Sequencing Center for Infectious Disease"/>
            <person name="Wu L."/>
            <person name="Ma J."/>
        </authorList>
    </citation>
    <scope>NUCLEOTIDE SEQUENCE [LARGE SCALE GENOMIC DNA]</scope>
    <source>
        <strain evidence="3">CGMCC 4.1469</strain>
    </source>
</reference>
<feature type="compositionally biased region" description="Pro residues" evidence="1">
    <location>
        <begin position="74"/>
        <end position="91"/>
    </location>
</feature>
<dbReference type="Proteomes" id="UP001596067">
    <property type="component" value="Unassembled WGS sequence"/>
</dbReference>
<feature type="compositionally biased region" description="Low complexity" evidence="1">
    <location>
        <begin position="92"/>
        <end position="106"/>
    </location>
</feature>
<gene>
    <name evidence="2" type="ORF">ACFP0N_25570</name>
</gene>
<comment type="caution">
    <text evidence="2">The sequence shown here is derived from an EMBL/GenBank/DDBJ whole genome shotgun (WGS) entry which is preliminary data.</text>
</comment>
<evidence type="ECO:0000256" key="1">
    <source>
        <dbReference type="SAM" id="MobiDB-lite"/>
    </source>
</evidence>
<feature type="compositionally biased region" description="Basic residues" evidence="1">
    <location>
        <begin position="165"/>
        <end position="176"/>
    </location>
</feature>
<keyword evidence="3" id="KW-1185">Reference proteome</keyword>
<sequence length="271" mass="26354">MTGATAPVGAGGCGVDPPAGFDAPLGDTPPVGPAVGVELPPADGEGPPPPALGLALGDGGAASSRPADGDGDEPPPPGSGAPDGAPAPPEPSDGAPAGTSAGFDGPDGSDRSDGPDGLGATVPPNEVPLPGSPCTVADTGRPVASSKATIGVIASTNTRPDTVAKVRHVHRRRTRTTRGAFHSEEIGDRPAPEPAAPAAAAGSNAHPDVAPDVAPDTGPAGTWRSAFTSTPGPVRSTASRSCSPVRLKRCWKTALPVVAPTLTTAAPRMVP</sequence>
<feature type="region of interest" description="Disordered" evidence="1">
    <location>
        <begin position="1"/>
        <end position="245"/>
    </location>
</feature>
<proteinExistence type="predicted"/>
<organism evidence="2 3">
    <name type="scientific">Kitasatospora aburaviensis</name>
    <dbReference type="NCBI Taxonomy" id="67265"/>
    <lineage>
        <taxon>Bacteria</taxon>
        <taxon>Bacillati</taxon>
        <taxon>Actinomycetota</taxon>
        <taxon>Actinomycetes</taxon>
        <taxon>Kitasatosporales</taxon>
        <taxon>Streptomycetaceae</taxon>
        <taxon>Kitasatospora</taxon>
    </lineage>
</organism>
<protein>
    <submittedName>
        <fullName evidence="2">Uncharacterized protein</fullName>
    </submittedName>
</protein>
<dbReference type="EMBL" id="JBHSOD010000038">
    <property type="protein sequence ID" value="MFC5888339.1"/>
    <property type="molecule type" value="Genomic_DNA"/>
</dbReference>
<feature type="compositionally biased region" description="Polar residues" evidence="1">
    <location>
        <begin position="225"/>
        <end position="242"/>
    </location>
</feature>
<dbReference type="RefSeq" id="WP_313765799.1">
    <property type="nucleotide sequence ID" value="NZ_BAAAVH010000023.1"/>
</dbReference>
<name>A0ABW1F5E7_9ACTN</name>
<accession>A0ABW1F5E7</accession>
<evidence type="ECO:0000313" key="3">
    <source>
        <dbReference type="Proteomes" id="UP001596067"/>
    </source>
</evidence>
<evidence type="ECO:0000313" key="2">
    <source>
        <dbReference type="EMBL" id="MFC5888339.1"/>
    </source>
</evidence>
<feature type="compositionally biased region" description="Basic and acidic residues" evidence="1">
    <location>
        <begin position="181"/>
        <end position="191"/>
    </location>
</feature>